<protein>
    <submittedName>
        <fullName evidence="1">Uncharacterized protein</fullName>
    </submittedName>
</protein>
<dbReference type="AlphaFoldDB" id="A0A8H3DKK3"/>
<dbReference type="EMBL" id="CAJMWZ010007005">
    <property type="protein sequence ID" value="CAE6530587.1"/>
    <property type="molecule type" value="Genomic_DNA"/>
</dbReference>
<name>A0A8H3DKK3_9AGAM</name>
<sequence>MADARNVDRSTAADTAPPAGLGSLLALRTALLELKYALPWTFTCTGVLEGGRGFRELWWMRIVILFPLVRSLEWIAPRFRELKLLPVVEDCAIEVTRCTAHWTISTDGHASGPIVNEYAKGQKFMSISRVNQKNSGTAPVRMVAW</sequence>
<dbReference type="Proteomes" id="UP000663850">
    <property type="component" value="Unassembled WGS sequence"/>
</dbReference>
<accession>A0A8H3DKK3</accession>
<gene>
    <name evidence="1" type="ORF">RDB_LOCUS130088</name>
</gene>
<comment type="caution">
    <text evidence="1">The sequence shown here is derived from an EMBL/GenBank/DDBJ whole genome shotgun (WGS) entry which is preliminary data.</text>
</comment>
<proteinExistence type="predicted"/>
<reference evidence="1" key="1">
    <citation type="submission" date="2021-01" db="EMBL/GenBank/DDBJ databases">
        <authorList>
            <person name="Kaushik A."/>
        </authorList>
    </citation>
    <scope>NUCLEOTIDE SEQUENCE</scope>
    <source>
        <strain evidence="1">Type strain: AG8-Rh-89/</strain>
    </source>
</reference>
<evidence type="ECO:0000313" key="1">
    <source>
        <dbReference type="EMBL" id="CAE6530587.1"/>
    </source>
</evidence>
<evidence type="ECO:0000313" key="2">
    <source>
        <dbReference type="Proteomes" id="UP000663850"/>
    </source>
</evidence>
<organism evidence="1 2">
    <name type="scientific">Rhizoctonia solani</name>
    <dbReference type="NCBI Taxonomy" id="456999"/>
    <lineage>
        <taxon>Eukaryota</taxon>
        <taxon>Fungi</taxon>
        <taxon>Dikarya</taxon>
        <taxon>Basidiomycota</taxon>
        <taxon>Agaricomycotina</taxon>
        <taxon>Agaricomycetes</taxon>
        <taxon>Cantharellales</taxon>
        <taxon>Ceratobasidiaceae</taxon>
        <taxon>Rhizoctonia</taxon>
    </lineage>
</organism>